<name>A0A840RJR6_9NEIS</name>
<sequence length="536" mass="58672">MAVTMTHPRGMIPLWAYPDNLLSKGYRFPLLTSLYGGNPSAYAGALFWGVFGYSAAKVFLLHQLYGAVVIILMFFFMKNMTGNLLFAFLTSVALAVEPSFLFAWRTQYYLQLFPLLGFIAGLGLLARNLTTQNYQEQAWRRSLFLAAVLLGLSAWGYFIYAIYGFAIFLVSVVLQSREPERRQQFIPLFAKGFVIGWGPYLYAHFSMLLRLRLSGYIDNLHSLQSTYGVMNGQSTAMKEKFLYALRQILGVTGGANVETLFYGRGLSAPVALYGTAIVIAGVAGLVLSCVLAGRQGQDKLPLRSDVARTAGLLLLGVLVMHLLFGTYVGMPLNNQHYVMLLFVTYAGLGLGAAAVGRLILRNGWRKAWAALVSVCFIGLIAVHGFRDTGIFRLLETTGGQGYYSDAINKLAYDAAAVPPDTMYLFPQWGYWMGFATSNGGKHAIQQAPDIEGLIGKINSYAAHNDDPLPVNFMLLLTGANTQAVATDFATRTGMQLKGLVQYNERNGAPAFTMYKLTRIVPAAALQQPAGQVAGSK</sequence>
<feature type="transmembrane region" description="Helical" evidence="1">
    <location>
        <begin position="185"/>
        <end position="203"/>
    </location>
</feature>
<proteinExistence type="predicted"/>
<feature type="transmembrane region" description="Helical" evidence="1">
    <location>
        <begin position="84"/>
        <end position="104"/>
    </location>
</feature>
<accession>A0A840RJR6</accession>
<feature type="transmembrane region" description="Helical" evidence="1">
    <location>
        <begin position="312"/>
        <end position="330"/>
    </location>
</feature>
<feature type="transmembrane region" description="Helical" evidence="1">
    <location>
        <begin position="58"/>
        <end position="77"/>
    </location>
</feature>
<evidence type="ECO:0008006" key="4">
    <source>
        <dbReference type="Google" id="ProtNLM"/>
    </source>
</evidence>
<keyword evidence="3" id="KW-1185">Reference proteome</keyword>
<keyword evidence="1" id="KW-0812">Transmembrane</keyword>
<organism evidence="2 3">
    <name type="scientific">Silvimonas terrae</name>
    <dbReference type="NCBI Taxonomy" id="300266"/>
    <lineage>
        <taxon>Bacteria</taxon>
        <taxon>Pseudomonadati</taxon>
        <taxon>Pseudomonadota</taxon>
        <taxon>Betaproteobacteria</taxon>
        <taxon>Neisseriales</taxon>
        <taxon>Chitinibacteraceae</taxon>
        <taxon>Silvimonas</taxon>
    </lineage>
</organism>
<evidence type="ECO:0000256" key="1">
    <source>
        <dbReference type="SAM" id="Phobius"/>
    </source>
</evidence>
<protein>
    <recommendedName>
        <fullName evidence="4">Glycosyltransferase RgtA/B/C/D-like domain-containing protein</fullName>
    </recommendedName>
</protein>
<dbReference type="Proteomes" id="UP000543030">
    <property type="component" value="Unassembled WGS sequence"/>
</dbReference>
<evidence type="ECO:0000313" key="3">
    <source>
        <dbReference type="Proteomes" id="UP000543030"/>
    </source>
</evidence>
<keyword evidence="1" id="KW-1133">Transmembrane helix</keyword>
<feature type="transmembrane region" description="Helical" evidence="1">
    <location>
        <begin position="367"/>
        <end position="385"/>
    </location>
</feature>
<dbReference type="RefSeq" id="WP_184102126.1">
    <property type="nucleotide sequence ID" value="NZ_JACHHN010000006.1"/>
</dbReference>
<dbReference type="EMBL" id="JACHHN010000006">
    <property type="protein sequence ID" value="MBB5192463.1"/>
    <property type="molecule type" value="Genomic_DNA"/>
</dbReference>
<feature type="transmembrane region" description="Helical" evidence="1">
    <location>
        <begin position="336"/>
        <end position="360"/>
    </location>
</feature>
<comment type="caution">
    <text evidence="2">The sequence shown here is derived from an EMBL/GenBank/DDBJ whole genome shotgun (WGS) entry which is preliminary data.</text>
</comment>
<gene>
    <name evidence="2" type="ORF">HNQ50_003204</name>
</gene>
<keyword evidence="1" id="KW-0472">Membrane</keyword>
<dbReference type="AlphaFoldDB" id="A0A840RJR6"/>
<feature type="transmembrane region" description="Helical" evidence="1">
    <location>
        <begin position="142"/>
        <end position="173"/>
    </location>
</feature>
<evidence type="ECO:0000313" key="2">
    <source>
        <dbReference type="EMBL" id="MBB5192463.1"/>
    </source>
</evidence>
<feature type="transmembrane region" description="Helical" evidence="1">
    <location>
        <begin position="110"/>
        <end position="130"/>
    </location>
</feature>
<feature type="transmembrane region" description="Helical" evidence="1">
    <location>
        <begin position="270"/>
        <end position="291"/>
    </location>
</feature>
<reference evidence="2 3" key="1">
    <citation type="submission" date="2020-08" db="EMBL/GenBank/DDBJ databases">
        <title>Genomic Encyclopedia of Type Strains, Phase IV (KMG-IV): sequencing the most valuable type-strain genomes for metagenomic binning, comparative biology and taxonomic classification.</title>
        <authorList>
            <person name="Goeker M."/>
        </authorList>
    </citation>
    <scope>NUCLEOTIDE SEQUENCE [LARGE SCALE GENOMIC DNA]</scope>
    <source>
        <strain evidence="2 3">DSM 18233</strain>
    </source>
</reference>